<proteinExistence type="predicted"/>
<gene>
    <name evidence="1" type="ORF">AMJ74_02775</name>
</gene>
<dbReference type="InterPro" id="IPR012386">
    <property type="entry name" value="Cyclic-nucl_3Pdiesterase"/>
</dbReference>
<sequence>MSSEQERTEVYSLWLMPRGHVADELQTLIADLTRKHMTPSFQPHVTLIGSLNLPKAVAVSKTKELATQIKPFIVKLSEVAYLDQYFRCVFIKAERTTGLMTAHLTARDLFDYQQDEDYMPHLSLVYGDLQSITKRAIIQRIGVEMNIEFLAVELYLYYTGGQPKEWCCVLKAPLQF</sequence>
<evidence type="ECO:0008006" key="3">
    <source>
        <dbReference type="Google" id="ProtNLM"/>
    </source>
</evidence>
<dbReference type="PANTHER" id="PTHR28141">
    <property type="entry name" value="2',3'-CYCLIC-NUCLEOTIDE 3'-PHOSPHODIESTERASE"/>
    <property type="match status" value="1"/>
</dbReference>
<evidence type="ECO:0000313" key="1">
    <source>
        <dbReference type="EMBL" id="KPL14762.1"/>
    </source>
</evidence>
<dbReference type="GO" id="GO:0004113">
    <property type="term" value="F:2',3'-cyclic-nucleotide 3'-phosphodiesterase activity"/>
    <property type="evidence" value="ECO:0007669"/>
    <property type="project" value="TreeGrafter"/>
</dbReference>
<dbReference type="Pfam" id="PF07823">
    <property type="entry name" value="CPDase"/>
    <property type="match status" value="1"/>
</dbReference>
<name>A0A0S8JZN9_UNCW3</name>
<protein>
    <recommendedName>
        <fullName evidence="3">Cyclic phosphodiesterase-like protein</fullName>
    </recommendedName>
</protein>
<dbReference type="AlphaFoldDB" id="A0A0S8JZN9"/>
<dbReference type="SUPFAM" id="SSF55144">
    <property type="entry name" value="LigT-like"/>
    <property type="match status" value="1"/>
</dbReference>
<organism evidence="1 2">
    <name type="scientific">candidate division WOR_3 bacterium SM1_77</name>
    <dbReference type="NCBI Taxonomy" id="1703778"/>
    <lineage>
        <taxon>Bacteria</taxon>
        <taxon>Bacteria division WOR-3</taxon>
    </lineage>
</organism>
<dbReference type="Proteomes" id="UP000050975">
    <property type="component" value="Unassembled WGS sequence"/>
</dbReference>
<accession>A0A0S8JZN9</accession>
<dbReference type="EMBL" id="LJVE01000036">
    <property type="protein sequence ID" value="KPL14762.1"/>
    <property type="molecule type" value="Genomic_DNA"/>
</dbReference>
<dbReference type="InterPro" id="IPR009097">
    <property type="entry name" value="Cyclic_Pdiesterase"/>
</dbReference>
<dbReference type="PANTHER" id="PTHR28141:SF1">
    <property type="entry name" value="2',3'-CYCLIC-NUCLEOTIDE 3'-PHOSPHODIESTERASE"/>
    <property type="match status" value="1"/>
</dbReference>
<dbReference type="Gene3D" id="3.90.1140.10">
    <property type="entry name" value="Cyclic phosphodiesterase"/>
    <property type="match status" value="1"/>
</dbReference>
<evidence type="ECO:0000313" key="2">
    <source>
        <dbReference type="Proteomes" id="UP000050975"/>
    </source>
</evidence>
<comment type="caution">
    <text evidence="1">The sequence shown here is derived from an EMBL/GenBank/DDBJ whole genome shotgun (WGS) entry which is preliminary data.</text>
</comment>
<reference evidence="1 2" key="1">
    <citation type="journal article" date="2015" name="Microbiome">
        <title>Genomic resolution of linkages in carbon, nitrogen, and sulfur cycling among widespread estuary sediment bacteria.</title>
        <authorList>
            <person name="Baker B.J."/>
            <person name="Lazar C.S."/>
            <person name="Teske A.P."/>
            <person name="Dick G.J."/>
        </authorList>
    </citation>
    <scope>NUCLEOTIDE SEQUENCE [LARGE SCALE GENOMIC DNA]</scope>
    <source>
        <strain evidence="1">SM1_77</strain>
    </source>
</reference>
<dbReference type="GO" id="GO:0009187">
    <property type="term" value="P:cyclic nucleotide metabolic process"/>
    <property type="evidence" value="ECO:0007669"/>
    <property type="project" value="TreeGrafter"/>
</dbReference>